<feature type="compositionally biased region" description="Low complexity" evidence="1">
    <location>
        <begin position="12"/>
        <end position="22"/>
    </location>
</feature>
<feature type="compositionally biased region" description="Polar residues" evidence="1">
    <location>
        <begin position="124"/>
        <end position="133"/>
    </location>
</feature>
<evidence type="ECO:0000256" key="1">
    <source>
        <dbReference type="SAM" id="MobiDB-lite"/>
    </source>
</evidence>
<dbReference type="InterPro" id="IPR008889">
    <property type="entry name" value="VQ"/>
</dbReference>
<dbReference type="InterPro" id="IPR039607">
    <property type="entry name" value="VQ_8/17/18/20/21/25"/>
</dbReference>
<feature type="region of interest" description="Disordered" evidence="1">
    <location>
        <begin position="1"/>
        <end position="58"/>
    </location>
</feature>
<accession>A0A445JUF9</accession>
<feature type="region of interest" description="Disordered" evidence="1">
    <location>
        <begin position="111"/>
        <end position="164"/>
    </location>
</feature>
<protein>
    <submittedName>
        <fullName evidence="3">VQ motif-containing protein 20</fullName>
    </submittedName>
</protein>
<reference evidence="3 4" key="1">
    <citation type="submission" date="2018-09" db="EMBL/GenBank/DDBJ databases">
        <title>A high-quality reference genome of wild soybean provides a powerful tool to mine soybean genomes.</title>
        <authorList>
            <person name="Xie M."/>
            <person name="Chung C.Y.L."/>
            <person name="Li M.-W."/>
            <person name="Wong F.-L."/>
            <person name="Chan T.-F."/>
            <person name="Lam H.-M."/>
        </authorList>
    </citation>
    <scope>NUCLEOTIDE SEQUENCE [LARGE SCALE GENOMIC DNA]</scope>
    <source>
        <strain evidence="4">cv. W05</strain>
        <tissue evidence="3">Hypocotyl of etiolated seedlings</tissue>
    </source>
</reference>
<feature type="compositionally biased region" description="Low complexity" evidence="1">
    <location>
        <begin position="41"/>
        <end position="55"/>
    </location>
</feature>
<evidence type="ECO:0000313" key="4">
    <source>
        <dbReference type="Proteomes" id="UP000289340"/>
    </source>
</evidence>
<evidence type="ECO:0000259" key="2">
    <source>
        <dbReference type="Pfam" id="PF05678"/>
    </source>
</evidence>
<gene>
    <name evidence="3" type="ORF">D0Y65_017339</name>
</gene>
<proteinExistence type="predicted"/>
<feature type="compositionally biased region" description="Basic and acidic residues" evidence="1">
    <location>
        <begin position="143"/>
        <end position="153"/>
    </location>
</feature>
<dbReference type="PANTHER" id="PTHR33143">
    <property type="entry name" value="F16F4.1 PROTEIN-RELATED"/>
    <property type="match status" value="1"/>
</dbReference>
<dbReference type="PANTHER" id="PTHR33143:SF64">
    <property type="entry name" value="VQ MOTIF PROTEIN"/>
    <property type="match status" value="1"/>
</dbReference>
<name>A0A445JUF9_GLYSO</name>
<dbReference type="Proteomes" id="UP000289340">
    <property type="component" value="Chromosome 7"/>
</dbReference>
<comment type="caution">
    <text evidence="3">The sequence shown here is derived from an EMBL/GenBank/DDBJ whole genome shotgun (WGS) entry which is preliminary data.</text>
</comment>
<dbReference type="EMBL" id="QZWG01000007">
    <property type="protein sequence ID" value="RZC02144.1"/>
    <property type="molecule type" value="Genomic_DNA"/>
</dbReference>
<dbReference type="Pfam" id="PF05678">
    <property type="entry name" value="VQ"/>
    <property type="match status" value="1"/>
</dbReference>
<organism evidence="3 4">
    <name type="scientific">Glycine soja</name>
    <name type="common">Wild soybean</name>
    <dbReference type="NCBI Taxonomy" id="3848"/>
    <lineage>
        <taxon>Eukaryota</taxon>
        <taxon>Viridiplantae</taxon>
        <taxon>Streptophyta</taxon>
        <taxon>Embryophyta</taxon>
        <taxon>Tracheophyta</taxon>
        <taxon>Spermatophyta</taxon>
        <taxon>Magnoliopsida</taxon>
        <taxon>eudicotyledons</taxon>
        <taxon>Gunneridae</taxon>
        <taxon>Pentapetalae</taxon>
        <taxon>rosids</taxon>
        <taxon>fabids</taxon>
        <taxon>Fabales</taxon>
        <taxon>Fabaceae</taxon>
        <taxon>Papilionoideae</taxon>
        <taxon>50 kb inversion clade</taxon>
        <taxon>NPAAA clade</taxon>
        <taxon>indigoferoid/millettioid clade</taxon>
        <taxon>Phaseoleae</taxon>
        <taxon>Glycine</taxon>
        <taxon>Glycine subgen. Soja</taxon>
    </lineage>
</organism>
<feature type="domain" description="VQ" evidence="2">
    <location>
        <begin position="87"/>
        <end position="111"/>
    </location>
</feature>
<dbReference type="AlphaFoldDB" id="A0A445JUF9"/>
<sequence>MSPSQFHAKKQTTSTTNNNNINGLLSPSLRINKESHLIKKSSSTSPSSSSTSSSSLVNSAMTQAMPVSLYKQTPPQQQQCHPVIIYTHSPKVIHTQPKDFMSLVQKLTGLSRSDEKEDEDGGNPTPQQPSNQKFGGDVAVAVGDKESGRKNEDNETSSVITTEENYCSSVGENQVNSCFMTGEPSMLEPRLNPYVTNLPVLAPSSAEFACSSQPFLNYTDSLFFSHNMRNSIPSSVTLEGMKEFRAAGMLNHHSFNLLVNLSVLAFLGGEYLVNISKKSSRIMYLVGKKAKIKAVDRRPKANFSVA</sequence>
<evidence type="ECO:0000313" key="3">
    <source>
        <dbReference type="EMBL" id="RZC02144.1"/>
    </source>
</evidence>
<dbReference type="GO" id="GO:0005634">
    <property type="term" value="C:nucleus"/>
    <property type="evidence" value="ECO:0007669"/>
    <property type="project" value="TreeGrafter"/>
</dbReference>
<keyword evidence="4" id="KW-1185">Reference proteome</keyword>